<organism evidence="5 6">
    <name type="scientific">Rhizobium pisi</name>
    <dbReference type="NCBI Taxonomy" id="574561"/>
    <lineage>
        <taxon>Bacteria</taxon>
        <taxon>Pseudomonadati</taxon>
        <taxon>Pseudomonadota</taxon>
        <taxon>Alphaproteobacteria</taxon>
        <taxon>Hyphomicrobiales</taxon>
        <taxon>Rhizobiaceae</taxon>
        <taxon>Rhizobium/Agrobacterium group</taxon>
        <taxon>Rhizobium</taxon>
    </lineage>
</organism>
<dbReference type="PANTHER" id="PTHR46796:SF6">
    <property type="entry name" value="ARAC SUBFAMILY"/>
    <property type="match status" value="1"/>
</dbReference>
<reference evidence="5 6" key="1">
    <citation type="submission" date="2020-08" db="EMBL/GenBank/DDBJ databases">
        <title>Genomic Encyclopedia of Type Strains, Phase III (KMG-III): the genomes of soil and plant-associated and newly described type strains.</title>
        <authorList>
            <person name="Whitman W."/>
        </authorList>
    </citation>
    <scope>NUCLEOTIDE SEQUENCE [LARGE SCALE GENOMIC DNA]</scope>
    <source>
        <strain evidence="5 6">CECT 4113</strain>
    </source>
</reference>
<dbReference type="Gene3D" id="1.10.10.60">
    <property type="entry name" value="Homeodomain-like"/>
    <property type="match status" value="1"/>
</dbReference>
<dbReference type="InterPro" id="IPR009057">
    <property type="entry name" value="Homeodomain-like_sf"/>
</dbReference>
<accession>A0A7W5BQ40</accession>
<keyword evidence="3" id="KW-0804">Transcription</keyword>
<proteinExistence type="predicted"/>
<evidence type="ECO:0000313" key="5">
    <source>
        <dbReference type="EMBL" id="MBB3137077.1"/>
    </source>
</evidence>
<keyword evidence="1" id="KW-0805">Transcription regulation</keyword>
<protein>
    <submittedName>
        <fullName evidence="5">AraC family transcriptional regulator</fullName>
    </submittedName>
</protein>
<dbReference type="InterPro" id="IPR050204">
    <property type="entry name" value="AraC_XylS_family_regulators"/>
</dbReference>
<feature type="domain" description="HTH araC/xylS-type" evidence="4">
    <location>
        <begin position="210"/>
        <end position="308"/>
    </location>
</feature>
<dbReference type="PROSITE" id="PS01124">
    <property type="entry name" value="HTH_ARAC_FAMILY_2"/>
    <property type="match status" value="1"/>
</dbReference>
<name>A0A7W5BQ40_9HYPH</name>
<dbReference type="SMART" id="SM00342">
    <property type="entry name" value="HTH_ARAC"/>
    <property type="match status" value="1"/>
</dbReference>
<sequence>MAPLLAARTPLAVVFVPFESERNGPMNDHPQTGSARILASSRGRGWRGLEAEMLRIPPGRTHISGTPYHRLGIHVGRPVRAQCRCDGREHRRLQKHGDIDVVPAGLDGVWEDDRECMILRLAISKDLLRQATIDLGRDPSEAVVPRFQLRDPRLEAIAWAVKAEIEADVPSDNLYADTLATALAFRLIEAGNGTSRPTDIGRALSSRQKRLLADYIEDNLDTPLSLAELAALAGLSLSHLKTQFRESFSMPPHQYVLHRRVTRAEALIRNSSMPLSQIALEAGFAHQSHMANSMKRLLGISPGAITRARN</sequence>
<dbReference type="SUPFAM" id="SSF46689">
    <property type="entry name" value="Homeodomain-like"/>
    <property type="match status" value="2"/>
</dbReference>
<comment type="caution">
    <text evidence="5">The sequence shown here is derived from an EMBL/GenBank/DDBJ whole genome shotgun (WGS) entry which is preliminary data.</text>
</comment>
<evidence type="ECO:0000259" key="4">
    <source>
        <dbReference type="PROSITE" id="PS01124"/>
    </source>
</evidence>
<evidence type="ECO:0000256" key="2">
    <source>
        <dbReference type="ARBA" id="ARBA00023125"/>
    </source>
</evidence>
<gene>
    <name evidence="5" type="ORF">FHS26_004836</name>
</gene>
<evidence type="ECO:0000256" key="1">
    <source>
        <dbReference type="ARBA" id="ARBA00023015"/>
    </source>
</evidence>
<dbReference type="AlphaFoldDB" id="A0A7W5BQ40"/>
<dbReference type="InterPro" id="IPR018060">
    <property type="entry name" value="HTH_AraC"/>
</dbReference>
<keyword evidence="2" id="KW-0238">DNA-binding</keyword>
<evidence type="ECO:0000313" key="6">
    <source>
        <dbReference type="Proteomes" id="UP000518315"/>
    </source>
</evidence>
<dbReference type="GO" id="GO:0043565">
    <property type="term" value="F:sequence-specific DNA binding"/>
    <property type="evidence" value="ECO:0007669"/>
    <property type="project" value="InterPro"/>
</dbReference>
<dbReference type="EMBL" id="JACHXH010000019">
    <property type="protein sequence ID" value="MBB3137077.1"/>
    <property type="molecule type" value="Genomic_DNA"/>
</dbReference>
<keyword evidence="6" id="KW-1185">Reference proteome</keyword>
<dbReference type="Proteomes" id="UP000518315">
    <property type="component" value="Unassembled WGS sequence"/>
</dbReference>
<evidence type="ECO:0000256" key="3">
    <source>
        <dbReference type="ARBA" id="ARBA00023163"/>
    </source>
</evidence>
<dbReference type="PANTHER" id="PTHR46796">
    <property type="entry name" value="HTH-TYPE TRANSCRIPTIONAL ACTIVATOR RHAS-RELATED"/>
    <property type="match status" value="1"/>
</dbReference>
<dbReference type="GO" id="GO:0003700">
    <property type="term" value="F:DNA-binding transcription factor activity"/>
    <property type="evidence" value="ECO:0007669"/>
    <property type="project" value="InterPro"/>
</dbReference>
<dbReference type="Pfam" id="PF12833">
    <property type="entry name" value="HTH_18"/>
    <property type="match status" value="1"/>
</dbReference>